<accession>A0ABY5NG79</accession>
<proteinExistence type="predicted"/>
<evidence type="ECO:0000313" key="1">
    <source>
        <dbReference type="EMBL" id="UUS35054.1"/>
    </source>
</evidence>
<gene>
    <name evidence="1" type="ORF">NRO40_00015</name>
</gene>
<evidence type="ECO:0000313" key="2">
    <source>
        <dbReference type="Proteomes" id="UP001060150"/>
    </source>
</evidence>
<name>A0ABY5NG79_9ACTN</name>
<keyword evidence="2" id="KW-1185">Reference proteome</keyword>
<evidence type="ECO:0008006" key="3">
    <source>
        <dbReference type="Google" id="ProtNLM"/>
    </source>
</evidence>
<organism evidence="1 2">
    <name type="scientific">Streptomyces changanensis</name>
    <dbReference type="NCBI Taxonomy" id="2964669"/>
    <lineage>
        <taxon>Bacteria</taxon>
        <taxon>Bacillati</taxon>
        <taxon>Actinomycetota</taxon>
        <taxon>Actinomycetes</taxon>
        <taxon>Kitasatosporales</taxon>
        <taxon>Streptomycetaceae</taxon>
        <taxon>Streptomyces</taxon>
    </lineage>
</organism>
<reference evidence="1" key="1">
    <citation type="submission" date="2022-08" db="EMBL/GenBank/DDBJ databases">
        <title>Streptomyces changanensis sp. nov., an actinomycete isolated from soil.</title>
        <authorList>
            <person name="Wu H."/>
            <person name="Han L."/>
        </authorList>
    </citation>
    <scope>NUCLEOTIDE SEQUENCE</scope>
    <source>
        <strain evidence="1">HL-66</strain>
    </source>
</reference>
<dbReference type="EMBL" id="CP102332">
    <property type="protein sequence ID" value="UUS35054.1"/>
    <property type="molecule type" value="Genomic_DNA"/>
</dbReference>
<sequence>MREPFAARATTRAAVARSAGFTPNIDPADEGRGTDLGTLILDEILQHRDGCSHEIACWDGTLTIVCHDLQATWTETTCSSTT</sequence>
<dbReference type="Proteomes" id="UP001060150">
    <property type="component" value="Chromosome"/>
</dbReference>
<dbReference type="RefSeq" id="WP_198549352.1">
    <property type="nucleotide sequence ID" value="NZ_CP102332.1"/>
</dbReference>
<protein>
    <recommendedName>
        <fullName evidence="3">ATP-binding protein</fullName>
    </recommendedName>
</protein>